<name>A3VA49_9RHOB</name>
<sequence>MNRAPLRAFLRVSLMSAFALLPSAAMSDGLFAQLDASRTTTTGVLSVERGNLSYATSLSGYTGGADLNASLTYKFVLGEAAPVTFRIGPAFQYEGLATPKFGVRVIAEHYRPTTFGHVFLLGEFTSIDTGYFGLLTVGFNEPDIDFEFTVQGDDDGYFDQSIAATYGLPNNATRLRLGYRFQSREVFAGVSLNTF</sequence>
<feature type="chain" id="PRO_5002660924" evidence="1">
    <location>
        <begin position="28"/>
        <end position="195"/>
    </location>
</feature>
<reference evidence="2 3" key="1">
    <citation type="journal article" date="2010" name="J. Bacteriol.">
        <title>Genome sequences of Pelagibaca bermudensis HTCC2601T and Maritimibacter alkaliphilus HTCC2654T, the type strains of two marine Roseobacter genera.</title>
        <authorList>
            <person name="Thrash J.C."/>
            <person name="Cho J.C."/>
            <person name="Ferriera S."/>
            <person name="Johnson J."/>
            <person name="Vergin K.L."/>
            <person name="Giovannoni S.J."/>
        </authorList>
    </citation>
    <scope>NUCLEOTIDE SEQUENCE [LARGE SCALE GENOMIC DNA]</scope>
    <source>
        <strain evidence="2 3">HTCC2654</strain>
    </source>
</reference>
<protein>
    <submittedName>
        <fullName evidence="2">Uncharacterized protein</fullName>
    </submittedName>
</protein>
<gene>
    <name evidence="2" type="ORF">RB2654_19443</name>
</gene>
<dbReference type="AlphaFoldDB" id="A3VA49"/>
<organism evidence="2 3">
    <name type="scientific">Maritimibacter alkaliphilus HTCC2654</name>
    <dbReference type="NCBI Taxonomy" id="314271"/>
    <lineage>
        <taxon>Bacteria</taxon>
        <taxon>Pseudomonadati</taxon>
        <taxon>Pseudomonadota</taxon>
        <taxon>Alphaproteobacteria</taxon>
        <taxon>Rhodobacterales</taxon>
        <taxon>Roseobacteraceae</taxon>
        <taxon>Maritimibacter</taxon>
    </lineage>
</organism>
<comment type="caution">
    <text evidence="2">The sequence shown here is derived from an EMBL/GenBank/DDBJ whole genome shotgun (WGS) entry which is preliminary data.</text>
</comment>
<dbReference type="Proteomes" id="UP000002931">
    <property type="component" value="Unassembled WGS sequence"/>
</dbReference>
<keyword evidence="1" id="KW-0732">Signal</keyword>
<evidence type="ECO:0000313" key="3">
    <source>
        <dbReference type="Proteomes" id="UP000002931"/>
    </source>
</evidence>
<keyword evidence="3" id="KW-1185">Reference proteome</keyword>
<accession>A3VA49</accession>
<evidence type="ECO:0000313" key="2">
    <source>
        <dbReference type="EMBL" id="EAQ14790.1"/>
    </source>
</evidence>
<dbReference type="STRING" id="314271.RB2654_19443"/>
<proteinExistence type="predicted"/>
<dbReference type="EMBL" id="AAMT01000001">
    <property type="protein sequence ID" value="EAQ14790.1"/>
    <property type="molecule type" value="Genomic_DNA"/>
</dbReference>
<dbReference type="HOGENOM" id="CLU_124462_0_0_5"/>
<evidence type="ECO:0000256" key="1">
    <source>
        <dbReference type="SAM" id="SignalP"/>
    </source>
</evidence>
<feature type="signal peptide" evidence="1">
    <location>
        <begin position="1"/>
        <end position="27"/>
    </location>
</feature>
<dbReference type="eggNOG" id="ENOG5032U7M">
    <property type="taxonomic scope" value="Bacteria"/>
</dbReference>